<keyword evidence="4 7" id="KW-1133">Transmembrane helix</keyword>
<protein>
    <submittedName>
        <fullName evidence="9">Solute carrier family 23 member 1-like isoform X1</fullName>
    </submittedName>
</protein>
<keyword evidence="5 7" id="KW-0472">Membrane</keyword>
<feature type="region of interest" description="Disordered" evidence="6">
    <location>
        <begin position="1"/>
        <end position="20"/>
    </location>
</feature>
<dbReference type="Proteomes" id="UP000515154">
    <property type="component" value="Linkage group LG1"/>
</dbReference>
<evidence type="ECO:0000256" key="6">
    <source>
        <dbReference type="SAM" id="MobiDB-lite"/>
    </source>
</evidence>
<dbReference type="NCBIfam" id="NF037981">
    <property type="entry name" value="NCS2_1"/>
    <property type="match status" value="1"/>
</dbReference>
<gene>
    <name evidence="9" type="primary">LOC115219469</name>
</gene>
<feature type="transmembrane region" description="Helical" evidence="7">
    <location>
        <begin position="262"/>
        <end position="284"/>
    </location>
</feature>
<dbReference type="GO" id="GO:0022857">
    <property type="term" value="F:transmembrane transporter activity"/>
    <property type="evidence" value="ECO:0007669"/>
    <property type="project" value="InterPro"/>
</dbReference>
<evidence type="ECO:0000256" key="3">
    <source>
        <dbReference type="ARBA" id="ARBA00022692"/>
    </source>
</evidence>
<dbReference type="RefSeq" id="XP_029645500.1">
    <property type="nucleotide sequence ID" value="XM_029789640.2"/>
</dbReference>
<feature type="transmembrane region" description="Helical" evidence="7">
    <location>
        <begin position="220"/>
        <end position="241"/>
    </location>
</feature>
<evidence type="ECO:0000256" key="1">
    <source>
        <dbReference type="ARBA" id="ARBA00004141"/>
    </source>
</evidence>
<evidence type="ECO:0000256" key="4">
    <source>
        <dbReference type="ARBA" id="ARBA00022989"/>
    </source>
</evidence>
<name>A0A6P7T518_9MOLL</name>
<evidence type="ECO:0000313" key="9">
    <source>
        <dbReference type="RefSeq" id="XP_029645500.1"/>
    </source>
</evidence>
<proteinExistence type="inferred from homology"/>
<accession>A0A6P7T518</accession>
<feature type="transmembrane region" description="Helical" evidence="7">
    <location>
        <begin position="193"/>
        <end position="214"/>
    </location>
</feature>
<feature type="transmembrane region" description="Helical" evidence="7">
    <location>
        <begin position="405"/>
        <end position="428"/>
    </location>
</feature>
<comment type="subcellular location">
    <subcellularLocation>
        <location evidence="1">Membrane</location>
        <topology evidence="1">Multi-pass membrane protein</topology>
    </subcellularLocation>
</comment>
<dbReference type="PANTHER" id="PTHR11119">
    <property type="entry name" value="XANTHINE-URACIL / VITAMIN C PERMEASE FAMILY MEMBER"/>
    <property type="match status" value="1"/>
</dbReference>
<evidence type="ECO:0000256" key="7">
    <source>
        <dbReference type="SAM" id="Phobius"/>
    </source>
</evidence>
<dbReference type="KEGG" id="osn:115219469"/>
<feature type="transmembrane region" description="Helical" evidence="7">
    <location>
        <begin position="164"/>
        <end position="186"/>
    </location>
</feature>
<dbReference type="AlphaFoldDB" id="A0A6P7T518"/>
<feature type="transmembrane region" description="Helical" evidence="7">
    <location>
        <begin position="42"/>
        <end position="71"/>
    </location>
</feature>
<feature type="transmembrane region" description="Helical" evidence="7">
    <location>
        <begin position="323"/>
        <end position="340"/>
    </location>
</feature>
<dbReference type="Pfam" id="PF00860">
    <property type="entry name" value="Xan_ur_permease"/>
    <property type="match status" value="1"/>
</dbReference>
<feature type="transmembrane region" description="Helical" evidence="7">
    <location>
        <begin position="434"/>
        <end position="452"/>
    </location>
</feature>
<evidence type="ECO:0000313" key="8">
    <source>
        <dbReference type="Proteomes" id="UP000515154"/>
    </source>
</evidence>
<sequence length="599" mass="65289">MENNNSTRRKSSNKVDSKEVDYEEDPKLKYNLVYGVLENPPIYVSLSLAVQNILTLLAGAMGFAAVLADLVCVDVTDPLRAQLFSTTVILSGVATVAQTSLGTRLPVFQGPSISYLPPMLSISRLDNWKCPPKYQTTYINGSMVEANTTIISKHFTTEYQHKKLMIFSGSLVCASFFEVVVAFFGIPGIFGRLVSPVTVSVTLITIGLSLLEIALKYSALAPAVAIPTAVCASLFILYLNGVTLKFPPWSKKPKEIAIFRNYPLLLAVGIGWILCYIFTVTNYYPSDPNSRSFNARTDTKIDLIQRTPWFSFPYPGQYGPPKFQIAIFLGFLLSTINSIIESMGDYYAASQLCAVPPPPRHAINRGLFSEGLAGVLAGFMGASHATTSYSTHIALIGITKVASRIVLNIAGVMVIIMAILGKVAASLATIPDPVVGAINFTGLTMMLSVGLTNLKKTALNARNTLIIGSALGLSWVSSSWLYTYPNDINTGNFELDQILKIVLGTQTFVGPLAAIFLDNTIPGTLTERGMQHLLPETDTTEPPNYHTGEIVYEFPSIQNFLNKHQSVFGKLAILPPKKVIEVDEETEKLKDEIDKTDSV</sequence>
<feature type="transmembrane region" description="Helical" evidence="7">
    <location>
        <begin position="464"/>
        <end position="482"/>
    </location>
</feature>
<dbReference type="InterPro" id="IPR006043">
    <property type="entry name" value="NCS2"/>
</dbReference>
<dbReference type="GO" id="GO:0016020">
    <property type="term" value="C:membrane"/>
    <property type="evidence" value="ECO:0007669"/>
    <property type="project" value="UniProtKB-SubCell"/>
</dbReference>
<evidence type="ECO:0000256" key="5">
    <source>
        <dbReference type="ARBA" id="ARBA00023136"/>
    </source>
</evidence>
<organism evidence="8 9">
    <name type="scientific">Octopus sinensis</name>
    <name type="common">East Asian common octopus</name>
    <dbReference type="NCBI Taxonomy" id="2607531"/>
    <lineage>
        <taxon>Eukaryota</taxon>
        <taxon>Metazoa</taxon>
        <taxon>Spiralia</taxon>
        <taxon>Lophotrochozoa</taxon>
        <taxon>Mollusca</taxon>
        <taxon>Cephalopoda</taxon>
        <taxon>Coleoidea</taxon>
        <taxon>Octopodiformes</taxon>
        <taxon>Octopoda</taxon>
        <taxon>Incirrata</taxon>
        <taxon>Octopodidae</taxon>
        <taxon>Octopus</taxon>
    </lineage>
</organism>
<evidence type="ECO:0000256" key="2">
    <source>
        <dbReference type="ARBA" id="ARBA00008821"/>
    </source>
</evidence>
<comment type="similarity">
    <text evidence="2">Belongs to the nucleobase:cation symporter-2 (NCS2) (TC 2.A.40) family.</text>
</comment>
<reference evidence="9" key="1">
    <citation type="submission" date="2025-08" db="UniProtKB">
        <authorList>
            <consortium name="RefSeq"/>
        </authorList>
    </citation>
    <scope>IDENTIFICATION</scope>
</reference>
<keyword evidence="3 7" id="KW-0812">Transmembrane</keyword>
<keyword evidence="8" id="KW-1185">Reference proteome</keyword>